<dbReference type="InterPro" id="IPR051593">
    <property type="entry name" value="Ergosterol_Biosynth_ERG27"/>
</dbReference>
<evidence type="ECO:0000256" key="6">
    <source>
        <dbReference type="ARBA" id="ARBA00023593"/>
    </source>
</evidence>
<evidence type="ECO:0000256" key="5">
    <source>
        <dbReference type="ARBA" id="ARBA00023098"/>
    </source>
</evidence>
<keyword evidence="5" id="KW-0443">Lipid metabolism</keyword>
<keyword evidence="8" id="KW-1185">Reference proteome</keyword>
<dbReference type="PANTHER" id="PTHR43647">
    <property type="entry name" value="DEHYDROGENASE"/>
    <property type="match status" value="1"/>
</dbReference>
<accession>A0ABP0DCS6</accession>
<evidence type="ECO:0000313" key="8">
    <source>
        <dbReference type="Proteomes" id="UP001642502"/>
    </source>
</evidence>
<keyword evidence="1" id="KW-0444">Lipid biosynthesis</keyword>
<dbReference type="EC" id="1.1.1.270" evidence="7"/>
<organism evidence="7 8">
    <name type="scientific">Sporothrix epigloea</name>
    <dbReference type="NCBI Taxonomy" id="1892477"/>
    <lineage>
        <taxon>Eukaryota</taxon>
        <taxon>Fungi</taxon>
        <taxon>Dikarya</taxon>
        <taxon>Ascomycota</taxon>
        <taxon>Pezizomycotina</taxon>
        <taxon>Sordariomycetes</taxon>
        <taxon>Sordariomycetidae</taxon>
        <taxon>Ophiostomatales</taxon>
        <taxon>Ophiostomataceae</taxon>
        <taxon>Sporothrix</taxon>
    </lineage>
</organism>
<gene>
    <name evidence="7" type="primary">ERG27</name>
    <name evidence="7" type="ORF">SEPCBS119000_001359</name>
</gene>
<keyword evidence="4 7" id="KW-0560">Oxidoreductase</keyword>
<dbReference type="SUPFAM" id="SSF51735">
    <property type="entry name" value="NAD(P)-binding Rossmann-fold domains"/>
    <property type="match status" value="1"/>
</dbReference>
<dbReference type="InterPro" id="IPR036291">
    <property type="entry name" value="NAD(P)-bd_dom_sf"/>
</dbReference>
<reference evidence="7 8" key="1">
    <citation type="submission" date="2024-01" db="EMBL/GenBank/DDBJ databases">
        <authorList>
            <person name="Allen C."/>
            <person name="Tagirdzhanova G."/>
        </authorList>
    </citation>
    <scope>NUCLEOTIDE SEQUENCE [LARGE SCALE GENOMIC DNA]</scope>
    <source>
        <strain evidence="7 8">CBS 119000</strain>
    </source>
</reference>
<keyword evidence="3" id="KW-0752">Steroid biosynthesis</keyword>
<protein>
    <submittedName>
        <fullName evidence="7">3-keto-steroid reductase</fullName>
        <ecNumber evidence="7">1.1.1.270</ecNumber>
    </submittedName>
</protein>
<dbReference type="Proteomes" id="UP001642502">
    <property type="component" value="Unassembled WGS sequence"/>
</dbReference>
<comment type="similarity">
    <text evidence="6">Belongs to the short-chain dehydrogenases/reductases (SDR) family. ERG27 subfamily.</text>
</comment>
<evidence type="ECO:0000256" key="1">
    <source>
        <dbReference type="ARBA" id="ARBA00022516"/>
    </source>
</evidence>
<evidence type="ECO:0000256" key="2">
    <source>
        <dbReference type="ARBA" id="ARBA00022857"/>
    </source>
</evidence>
<proteinExistence type="inferred from homology"/>
<comment type="caution">
    <text evidence="7">The sequence shown here is derived from an EMBL/GenBank/DDBJ whole genome shotgun (WGS) entry which is preliminary data.</text>
</comment>
<evidence type="ECO:0000256" key="3">
    <source>
        <dbReference type="ARBA" id="ARBA00022955"/>
    </source>
</evidence>
<dbReference type="EMBL" id="CAWUON010000010">
    <property type="protein sequence ID" value="CAK7265137.1"/>
    <property type="molecule type" value="Genomic_DNA"/>
</dbReference>
<evidence type="ECO:0000256" key="4">
    <source>
        <dbReference type="ARBA" id="ARBA00023002"/>
    </source>
</evidence>
<sequence>MSAAPWDDGAAAKQLFVLVTGANSGIGLGIGQRLIDDFVAAHPSASDHLIVITTTRSAAKSRQTTNALRQYLETQEARAAASATRTLHPGRIHLASIELDLCNLPSVHAAAERLRFEPLAIYTGAGRAAPSPHTIPRLDSVIFNAGIGGWTGINWWNLLTNMLCDGIQQATTFPTCKAAMGGLLVDPLTGKEVSEAASGANTDDVIGQVFCANTFGHYVFAHALLPLLRGTSESSTGQSSKSHGQSVLGPGPARIIWESSVEAYAWENLSLDDFQGIHTIAAYESSKRLMDVLALSANLKCVAPVSASFFKADDTEVDDVEASGGAAQPGIYVTHPGVVCSTIFPLNWFFFALYNLGMYFSRWLGSPWHPVTAYKGAAAACWVALQSQATLDALDAQHVKWGTGTTRGGTALVKRSEVAGWGFRGLVGEDLELASTDSVTGKSWDDGKGDPLAPLFPYPAYLLNSRGRKKGAAILTAELREEFEVLGRDCWREMERLRKEWDERVRKARKDGAT</sequence>
<keyword evidence="2" id="KW-0521">NADP</keyword>
<name>A0ABP0DCS6_9PEZI</name>
<dbReference type="Gene3D" id="3.40.50.720">
    <property type="entry name" value="NAD(P)-binding Rossmann-like Domain"/>
    <property type="match status" value="1"/>
</dbReference>
<evidence type="ECO:0000313" key="7">
    <source>
        <dbReference type="EMBL" id="CAK7265137.1"/>
    </source>
</evidence>
<dbReference type="GO" id="GO:0000253">
    <property type="term" value="F:3-beta-hydroxysteroid 3-dehydrogenase (NADP+) activity"/>
    <property type="evidence" value="ECO:0007669"/>
    <property type="project" value="UniProtKB-EC"/>
</dbReference>
<dbReference type="PANTHER" id="PTHR43647:SF1">
    <property type="entry name" value="3-KETO-STEROID REDUCTASE ERG27"/>
    <property type="match status" value="1"/>
</dbReference>